<feature type="non-terminal residue" evidence="3">
    <location>
        <position position="1"/>
    </location>
</feature>
<dbReference type="Pfam" id="PF01446">
    <property type="entry name" value="Rep_1"/>
    <property type="match status" value="1"/>
</dbReference>
<evidence type="ECO:0000256" key="1">
    <source>
        <dbReference type="ARBA" id="ARBA00008909"/>
    </source>
</evidence>
<comment type="similarity">
    <text evidence="1">Belongs to the Gram-positive plasmids replication protein type 1 family.</text>
</comment>
<keyword evidence="2" id="KW-0235">DNA replication</keyword>
<dbReference type="InterPro" id="IPR000989">
    <property type="entry name" value="Rep"/>
</dbReference>
<dbReference type="Proteomes" id="UP000287605">
    <property type="component" value="Unassembled WGS sequence"/>
</dbReference>
<protein>
    <submittedName>
        <fullName evidence="3">Uncharacterized protein</fullName>
    </submittedName>
</protein>
<accession>A0A430AHU4</accession>
<dbReference type="GO" id="GO:0003677">
    <property type="term" value="F:DNA binding"/>
    <property type="evidence" value="ECO:0007669"/>
    <property type="project" value="InterPro"/>
</dbReference>
<reference evidence="3 4" key="1">
    <citation type="submission" date="2017-05" db="EMBL/GenBank/DDBJ databases">
        <title>Vagococcus spp. assemblies.</title>
        <authorList>
            <person name="Gulvik C.A."/>
        </authorList>
    </citation>
    <scope>NUCLEOTIDE SEQUENCE [LARGE SCALE GENOMIC DNA]</scope>
    <source>
        <strain evidence="3 4">CCUG 51432</strain>
    </source>
</reference>
<evidence type="ECO:0000256" key="2">
    <source>
        <dbReference type="ARBA" id="ARBA00022705"/>
    </source>
</evidence>
<evidence type="ECO:0000313" key="3">
    <source>
        <dbReference type="EMBL" id="RSU07593.1"/>
    </source>
</evidence>
<dbReference type="EMBL" id="NGKA01000044">
    <property type="protein sequence ID" value="RSU07593.1"/>
    <property type="molecule type" value="Genomic_DNA"/>
</dbReference>
<name>A0A430AHU4_9ENTE</name>
<organism evidence="3 4">
    <name type="scientific">Vagococcus elongatus</name>
    <dbReference type="NCBI Taxonomy" id="180344"/>
    <lineage>
        <taxon>Bacteria</taxon>
        <taxon>Bacillati</taxon>
        <taxon>Bacillota</taxon>
        <taxon>Bacilli</taxon>
        <taxon>Lactobacillales</taxon>
        <taxon>Enterococcaceae</taxon>
        <taxon>Vagococcus</taxon>
    </lineage>
</organism>
<sequence>TLTVKNVFDGEELDKTLKEMTKGFARLMKYKKVSKNLIGFLRATEVTVNDIDNSFHPHFHVLLMVKSTYFKGENNYINQDEWTELWKKSMKLEYIPIVNVKAVRGKTGNKNDVKSAVLETSKYPVKDSDYLSNNFDRDTLVVDELEKGLNRKRQIGYGGLFKEIRKKLHLEDVEEGDLRIVGADEEEKVSESAQIIYAKWNDTRKNYFIKR</sequence>
<dbReference type="AlphaFoldDB" id="A0A430AHU4"/>
<proteinExistence type="inferred from homology"/>
<dbReference type="GO" id="GO:0006260">
    <property type="term" value="P:DNA replication"/>
    <property type="evidence" value="ECO:0007669"/>
    <property type="project" value="UniProtKB-KW"/>
</dbReference>
<comment type="caution">
    <text evidence="3">The sequence shown here is derived from an EMBL/GenBank/DDBJ whole genome shotgun (WGS) entry which is preliminary data.</text>
</comment>
<keyword evidence="4" id="KW-1185">Reference proteome</keyword>
<dbReference type="RefSeq" id="WP_170170089.1">
    <property type="nucleotide sequence ID" value="NZ_NGKA01000044.1"/>
</dbReference>
<evidence type="ECO:0000313" key="4">
    <source>
        <dbReference type="Proteomes" id="UP000287605"/>
    </source>
</evidence>
<gene>
    <name evidence="3" type="ORF">CBF29_13520</name>
</gene>